<evidence type="ECO:0000313" key="1">
    <source>
        <dbReference type="EMBL" id="GAA2991452.1"/>
    </source>
</evidence>
<proteinExistence type="predicted"/>
<name>A0ABN3XTK6_9ACTN</name>
<gene>
    <name evidence="1" type="ORF">GCM10017559_09270</name>
</gene>
<dbReference type="EMBL" id="BAAAWD010000006">
    <property type="protein sequence ID" value="GAA2991452.1"/>
    <property type="molecule type" value="Genomic_DNA"/>
</dbReference>
<dbReference type="Proteomes" id="UP001499930">
    <property type="component" value="Unassembled WGS sequence"/>
</dbReference>
<keyword evidence="2" id="KW-1185">Reference proteome</keyword>
<sequence length="149" mass="15109">MKHDVEGGSGRSIGVRSLAIIGLRALDDWIFGEIDAFAWVQGWEIDRGRLTAHAYRSPSFDALQRCGLCGGEGRTGARGPARALAAAGADEPTGAVPGGSGAVAGASGAVARQNGRAAVGPAERDGDVCGLCEGDGRIRRLRAGAGLEP</sequence>
<organism evidence="1 2">
    <name type="scientific">Streptosporangium longisporum</name>
    <dbReference type="NCBI Taxonomy" id="46187"/>
    <lineage>
        <taxon>Bacteria</taxon>
        <taxon>Bacillati</taxon>
        <taxon>Actinomycetota</taxon>
        <taxon>Actinomycetes</taxon>
        <taxon>Streptosporangiales</taxon>
        <taxon>Streptosporangiaceae</taxon>
        <taxon>Streptosporangium</taxon>
    </lineage>
</organism>
<evidence type="ECO:0000313" key="2">
    <source>
        <dbReference type="Proteomes" id="UP001499930"/>
    </source>
</evidence>
<reference evidence="1 2" key="1">
    <citation type="journal article" date="2019" name="Int. J. Syst. Evol. Microbiol.">
        <title>The Global Catalogue of Microorganisms (GCM) 10K type strain sequencing project: providing services to taxonomists for standard genome sequencing and annotation.</title>
        <authorList>
            <consortium name="The Broad Institute Genomics Platform"/>
            <consortium name="The Broad Institute Genome Sequencing Center for Infectious Disease"/>
            <person name="Wu L."/>
            <person name="Ma J."/>
        </authorList>
    </citation>
    <scope>NUCLEOTIDE SEQUENCE [LARGE SCALE GENOMIC DNA]</scope>
    <source>
        <strain evidence="1 2">JCM 3106</strain>
    </source>
</reference>
<dbReference type="RefSeq" id="WP_344888775.1">
    <property type="nucleotide sequence ID" value="NZ_BAAAWD010000006.1"/>
</dbReference>
<comment type="caution">
    <text evidence="1">The sequence shown here is derived from an EMBL/GenBank/DDBJ whole genome shotgun (WGS) entry which is preliminary data.</text>
</comment>
<accession>A0ABN3XTK6</accession>
<protein>
    <submittedName>
        <fullName evidence="1">Uncharacterized protein</fullName>
    </submittedName>
</protein>